<organism evidence="5 6">
    <name type="scientific">Donghicola tyrosinivorans</name>
    <dbReference type="NCBI Taxonomy" id="1652492"/>
    <lineage>
        <taxon>Bacteria</taxon>
        <taxon>Pseudomonadati</taxon>
        <taxon>Pseudomonadota</taxon>
        <taxon>Alphaproteobacteria</taxon>
        <taxon>Rhodobacterales</taxon>
        <taxon>Roseobacteraceae</taxon>
        <taxon>Donghicola</taxon>
    </lineage>
</organism>
<evidence type="ECO:0000259" key="3">
    <source>
        <dbReference type="Pfam" id="PF02563"/>
    </source>
</evidence>
<dbReference type="InterPro" id="IPR049712">
    <property type="entry name" value="Poly_export"/>
</dbReference>
<feature type="signal peptide" evidence="2">
    <location>
        <begin position="1"/>
        <end position="31"/>
    </location>
</feature>
<dbReference type="Pfam" id="PF10531">
    <property type="entry name" value="SLBB"/>
    <property type="match status" value="1"/>
</dbReference>
<dbReference type="PANTHER" id="PTHR33619">
    <property type="entry name" value="POLYSACCHARIDE EXPORT PROTEIN GFCE-RELATED"/>
    <property type="match status" value="1"/>
</dbReference>
<gene>
    <name evidence="5" type="ORF">CLV74_10624</name>
</gene>
<feature type="domain" description="Soluble ligand binding" evidence="4">
    <location>
        <begin position="127"/>
        <end position="175"/>
    </location>
</feature>
<name>A0A2T0WRJ6_9RHOB</name>
<proteinExistence type="predicted"/>
<dbReference type="InterPro" id="IPR003715">
    <property type="entry name" value="Poly_export_N"/>
</dbReference>
<evidence type="ECO:0000313" key="6">
    <source>
        <dbReference type="Proteomes" id="UP000238392"/>
    </source>
</evidence>
<protein>
    <submittedName>
        <fullName evidence="5">Polysaccharide export outer membrane protein</fullName>
    </submittedName>
</protein>
<dbReference type="RefSeq" id="WP_245888515.1">
    <property type="nucleotide sequence ID" value="NZ_PVTQ01000006.1"/>
</dbReference>
<dbReference type="Proteomes" id="UP000238392">
    <property type="component" value="Unassembled WGS sequence"/>
</dbReference>
<feature type="domain" description="Polysaccharide export protein N-terminal" evidence="3">
    <location>
        <begin position="29"/>
        <end position="104"/>
    </location>
</feature>
<keyword evidence="6" id="KW-1185">Reference proteome</keyword>
<dbReference type="Gene3D" id="3.10.560.10">
    <property type="entry name" value="Outer membrane lipoprotein wza domain like"/>
    <property type="match status" value="1"/>
</dbReference>
<evidence type="ECO:0000256" key="1">
    <source>
        <dbReference type="ARBA" id="ARBA00022729"/>
    </source>
</evidence>
<accession>A0A2T0WRJ6</accession>
<dbReference type="AlphaFoldDB" id="A0A2T0WRJ6"/>
<dbReference type="Gene3D" id="3.30.1950.10">
    <property type="entry name" value="wza like domain"/>
    <property type="match status" value="1"/>
</dbReference>
<feature type="chain" id="PRO_5015617135" evidence="2">
    <location>
        <begin position="32"/>
        <end position="210"/>
    </location>
</feature>
<dbReference type="PANTHER" id="PTHR33619:SF3">
    <property type="entry name" value="POLYSACCHARIDE EXPORT PROTEIN GFCE-RELATED"/>
    <property type="match status" value="1"/>
</dbReference>
<evidence type="ECO:0000259" key="4">
    <source>
        <dbReference type="Pfam" id="PF10531"/>
    </source>
</evidence>
<evidence type="ECO:0000256" key="2">
    <source>
        <dbReference type="SAM" id="SignalP"/>
    </source>
</evidence>
<dbReference type="EMBL" id="PVTQ01000006">
    <property type="protein sequence ID" value="PRY89322.1"/>
    <property type="molecule type" value="Genomic_DNA"/>
</dbReference>
<dbReference type="InterPro" id="IPR019554">
    <property type="entry name" value="Soluble_ligand-bd"/>
</dbReference>
<sequence length="210" mass="22222">MKRLSQLLAMTKVGLALVFLIGAGVSNTAQAQSYKIKAGDSLQIEVLEDPSLSRSVLVLPDGQFSFPYVGEVRAAGRSVGAIKSELANGLAPNFAVAPTVHVSVGELAEVAPLTPAVEIPYGIFAMGEINNPGRLDVSPRESITLLQALAQAGGFTPYAATKRIQLRRPDPKTGQEKVYTFNFETGGGISGATKLIQGDVLVVPERKLFE</sequence>
<evidence type="ECO:0000313" key="5">
    <source>
        <dbReference type="EMBL" id="PRY89322.1"/>
    </source>
</evidence>
<dbReference type="GO" id="GO:0015159">
    <property type="term" value="F:polysaccharide transmembrane transporter activity"/>
    <property type="evidence" value="ECO:0007669"/>
    <property type="project" value="InterPro"/>
</dbReference>
<dbReference type="Pfam" id="PF02563">
    <property type="entry name" value="Poly_export"/>
    <property type="match status" value="1"/>
</dbReference>
<comment type="caution">
    <text evidence="5">The sequence shown here is derived from an EMBL/GenBank/DDBJ whole genome shotgun (WGS) entry which is preliminary data.</text>
</comment>
<keyword evidence="1 2" id="KW-0732">Signal</keyword>
<reference evidence="5 6" key="1">
    <citation type="submission" date="2018-03" db="EMBL/GenBank/DDBJ databases">
        <title>Genomic Encyclopedia of Archaeal and Bacterial Type Strains, Phase II (KMG-II): from individual species to whole genera.</title>
        <authorList>
            <person name="Goeker M."/>
        </authorList>
    </citation>
    <scope>NUCLEOTIDE SEQUENCE [LARGE SCALE GENOMIC DNA]</scope>
    <source>
        <strain evidence="5 6">DSM 100212</strain>
    </source>
</reference>